<dbReference type="OrthoDB" id="4764793at2"/>
<name>A0A2G8BDS9_9MYCO</name>
<gene>
    <name evidence="4" type="primary">PPE31_2</name>
    <name evidence="4" type="ORF">MHEC_24140</name>
</gene>
<dbReference type="Pfam" id="PF00823">
    <property type="entry name" value="PPE"/>
    <property type="match status" value="1"/>
</dbReference>
<feature type="domain" description="PPE family C-terminal" evidence="3">
    <location>
        <begin position="318"/>
        <end position="400"/>
    </location>
</feature>
<dbReference type="InterPro" id="IPR038332">
    <property type="entry name" value="PPE_sf"/>
</dbReference>
<evidence type="ECO:0000313" key="4">
    <source>
        <dbReference type="EMBL" id="BCO35981.1"/>
    </source>
</evidence>
<evidence type="ECO:0000256" key="1">
    <source>
        <dbReference type="ARBA" id="ARBA00010652"/>
    </source>
</evidence>
<dbReference type="Proteomes" id="UP000595446">
    <property type="component" value="Chromosome"/>
</dbReference>
<organism evidence="4 5">
    <name type="scientific">Mycobacterium heckeshornense</name>
    <dbReference type="NCBI Taxonomy" id="110505"/>
    <lineage>
        <taxon>Bacteria</taxon>
        <taxon>Bacillati</taxon>
        <taxon>Actinomycetota</taxon>
        <taxon>Actinomycetes</taxon>
        <taxon>Mycobacteriales</taxon>
        <taxon>Mycobacteriaceae</taxon>
        <taxon>Mycobacterium</taxon>
    </lineage>
</organism>
<dbReference type="PANTHER" id="PTHR46766:SF1">
    <property type="entry name" value="GLUTAMINE-RICH PROTEIN 2"/>
    <property type="match status" value="1"/>
</dbReference>
<dbReference type="InterPro" id="IPR000030">
    <property type="entry name" value="PPE_dom"/>
</dbReference>
<reference evidence="4 5" key="1">
    <citation type="submission" date="2020-12" db="EMBL/GenBank/DDBJ databases">
        <title>Complete genome sequence of Mycobacterium heckeshornense JCM 15655T, closely related to a pathogenic non-tuberculous mycobacterial species Mycobacterium xenopi.</title>
        <authorList>
            <person name="Yoshida M."/>
            <person name="Fukano H."/>
            <person name="Asakura T."/>
            <person name="Suzuki M."/>
            <person name="Hoshino Y."/>
        </authorList>
    </citation>
    <scope>NUCLEOTIDE SEQUENCE [LARGE SCALE GENOMIC DNA]</scope>
    <source>
        <strain evidence="4 5">JCM 15655</strain>
    </source>
</reference>
<keyword evidence="5" id="KW-1185">Reference proteome</keyword>
<sequence length="404" mass="39772">MDFGALPPEINSARMYSGPGPESLLEAAVAWDGLAAELRSAAQSYGSTVSELTNGPWLGPSSATMAAAAAPYITWMGSTAGQAEETASHIKAAAAAYEAAFAATVPPPVIAANRAQLQALVATNFFGQNSPAIAATEAQYGEMWAQDAAAMYGYAGASSAASTVTPFTPPPLATNAAGLANQAAAVTKAGGTPAGAAAQATATTATQQLTSAATVPQALQQLSSASAASTTDTSLLGGLDLGQGAWGLGLTTSNLNAIIKQTLQAYFGVGVIGFFVQMAQQLTFGTGTTAGAGGAWYPTPQFAGLAGLGGWGGPASVAASAGQAGTIGRLSVPPAWAAATPQALEATAPGLLSAHAGGHVHPGASGLLRGIPLAGTGIGRRAAGGFVHRYGFRYAVMPRPPSAG</sequence>
<dbReference type="Gene3D" id="1.20.1260.20">
    <property type="entry name" value="PPE superfamily"/>
    <property type="match status" value="1"/>
</dbReference>
<dbReference type="FunFam" id="1.20.1260.20:FF:000001">
    <property type="entry name" value="PPE family protein PPE41"/>
    <property type="match status" value="1"/>
</dbReference>
<dbReference type="SUPFAM" id="SSF140459">
    <property type="entry name" value="PE/PPE dimer-like"/>
    <property type="match status" value="1"/>
</dbReference>
<dbReference type="Pfam" id="PF12484">
    <property type="entry name" value="PPE-SVP"/>
    <property type="match status" value="1"/>
</dbReference>
<dbReference type="PANTHER" id="PTHR46766">
    <property type="entry name" value="GLUTAMINE-RICH PROTEIN 2"/>
    <property type="match status" value="1"/>
</dbReference>
<evidence type="ECO:0000259" key="3">
    <source>
        <dbReference type="Pfam" id="PF12484"/>
    </source>
</evidence>
<evidence type="ECO:0000313" key="5">
    <source>
        <dbReference type="Proteomes" id="UP000595446"/>
    </source>
</evidence>
<feature type="domain" description="PPE" evidence="2">
    <location>
        <begin position="2"/>
        <end position="164"/>
    </location>
</feature>
<dbReference type="RefSeq" id="WP_048893054.1">
    <property type="nucleotide sequence ID" value="NZ_AP024237.1"/>
</dbReference>
<proteinExistence type="inferred from homology"/>
<dbReference type="EMBL" id="AP024237">
    <property type="protein sequence ID" value="BCO35981.1"/>
    <property type="molecule type" value="Genomic_DNA"/>
</dbReference>
<dbReference type="InterPro" id="IPR022171">
    <property type="entry name" value="PPE_C"/>
</dbReference>
<dbReference type="STRING" id="110505.ACT16_19205"/>
<comment type="similarity">
    <text evidence="1">Belongs to the mycobacterial PPE family.</text>
</comment>
<dbReference type="GO" id="GO:0052572">
    <property type="term" value="P:response to host immune response"/>
    <property type="evidence" value="ECO:0007669"/>
    <property type="project" value="TreeGrafter"/>
</dbReference>
<accession>A0A2G8BDS9</accession>
<protein>
    <submittedName>
        <fullName evidence="4">PPE family protein</fullName>
    </submittedName>
</protein>
<evidence type="ECO:0000259" key="2">
    <source>
        <dbReference type="Pfam" id="PF00823"/>
    </source>
</evidence>
<dbReference type="AlphaFoldDB" id="A0A2G8BDS9"/>